<organism evidence="1">
    <name type="scientific">Schistosoma curassoni</name>
    <dbReference type="NCBI Taxonomy" id="6186"/>
    <lineage>
        <taxon>Eukaryota</taxon>
        <taxon>Metazoa</taxon>
        <taxon>Spiralia</taxon>
        <taxon>Lophotrochozoa</taxon>
        <taxon>Platyhelminthes</taxon>
        <taxon>Trematoda</taxon>
        <taxon>Digenea</taxon>
        <taxon>Strigeidida</taxon>
        <taxon>Schistosomatoidea</taxon>
        <taxon>Schistosomatidae</taxon>
        <taxon>Schistosoma</taxon>
    </lineage>
</organism>
<dbReference type="AlphaFoldDB" id="A0A183JGS6"/>
<evidence type="ECO:0000313" key="1">
    <source>
        <dbReference type="WBParaSite" id="SCUD_0000189801-mRNA-1"/>
    </source>
</evidence>
<reference evidence="1" key="1">
    <citation type="submission" date="2016-06" db="UniProtKB">
        <authorList>
            <consortium name="WormBaseParasite"/>
        </authorList>
    </citation>
    <scope>IDENTIFICATION</scope>
</reference>
<proteinExistence type="predicted"/>
<accession>A0A183JGS6</accession>
<protein>
    <submittedName>
        <fullName evidence="1">Uncharacterized protein</fullName>
    </submittedName>
</protein>
<sequence>MVLSVFRISLMSGCSLILLPVENKLLEFQLCLISMKICF</sequence>
<name>A0A183JGS6_9TREM</name>
<dbReference type="WBParaSite" id="SCUD_0000189801-mRNA-1">
    <property type="protein sequence ID" value="SCUD_0000189801-mRNA-1"/>
    <property type="gene ID" value="SCUD_0000189801"/>
</dbReference>